<evidence type="ECO:0000256" key="2">
    <source>
        <dbReference type="ARBA" id="ARBA00023001"/>
    </source>
</evidence>
<evidence type="ECO:0000256" key="4">
    <source>
        <dbReference type="ARBA" id="ARBA00023326"/>
    </source>
</evidence>
<dbReference type="InterPro" id="IPR048433">
    <property type="entry name" value="YNCE-like_beta-prop"/>
</dbReference>
<dbReference type="Pfam" id="PF21783">
    <property type="entry name" value="YNCE"/>
    <property type="match status" value="1"/>
</dbReference>
<dbReference type="InterPro" id="IPR003961">
    <property type="entry name" value="FN3_dom"/>
</dbReference>
<name>A0A7G5BWF3_9BACL</name>
<dbReference type="SUPFAM" id="SSF81296">
    <property type="entry name" value="E set domains"/>
    <property type="match status" value="1"/>
</dbReference>
<dbReference type="SUPFAM" id="SSF50974">
    <property type="entry name" value="Nitrous oxide reductase, N-terminal domain"/>
    <property type="match status" value="3"/>
</dbReference>
<keyword evidence="3" id="KW-0119">Carbohydrate metabolism</keyword>
<evidence type="ECO:0000313" key="8">
    <source>
        <dbReference type="EMBL" id="QMV41287.1"/>
    </source>
</evidence>
<dbReference type="Pfam" id="PF03442">
    <property type="entry name" value="CBM_X2"/>
    <property type="match status" value="1"/>
</dbReference>
<feature type="domain" description="Fibronectin type-III" evidence="6">
    <location>
        <begin position="1074"/>
        <end position="1165"/>
    </location>
</feature>
<dbReference type="Pfam" id="PF00395">
    <property type="entry name" value="SLH"/>
    <property type="match status" value="3"/>
</dbReference>
<dbReference type="InterPro" id="IPR014756">
    <property type="entry name" value="Ig_E-set"/>
</dbReference>
<dbReference type="Gene3D" id="2.60.40.10">
    <property type="entry name" value="Immunoglobulins"/>
    <property type="match status" value="3"/>
</dbReference>
<feature type="domain" description="SLH" evidence="7">
    <location>
        <begin position="1544"/>
        <end position="1603"/>
    </location>
</feature>
<proteinExistence type="predicted"/>
<dbReference type="PANTHER" id="PTHR47197">
    <property type="entry name" value="PROTEIN NIRF"/>
    <property type="match status" value="1"/>
</dbReference>
<gene>
    <name evidence="8" type="ORF">FPL14_08860</name>
</gene>
<dbReference type="CDD" id="cd00063">
    <property type="entry name" value="FN3"/>
    <property type="match status" value="2"/>
</dbReference>
<feature type="domain" description="SLH" evidence="7">
    <location>
        <begin position="1476"/>
        <end position="1535"/>
    </location>
</feature>
<protein>
    <submittedName>
        <fullName evidence="8">Beta-propeller fold lactonase family protein</fullName>
    </submittedName>
</protein>
<dbReference type="InterPro" id="IPR011045">
    <property type="entry name" value="N2O_reductase_N"/>
</dbReference>
<evidence type="ECO:0000313" key="9">
    <source>
        <dbReference type="Proteomes" id="UP000515679"/>
    </source>
</evidence>
<organism evidence="8 9">
    <name type="scientific">Cohnella cholangitidis</name>
    <dbReference type="NCBI Taxonomy" id="2598458"/>
    <lineage>
        <taxon>Bacteria</taxon>
        <taxon>Bacillati</taxon>
        <taxon>Bacillota</taxon>
        <taxon>Bacilli</taxon>
        <taxon>Bacillales</taxon>
        <taxon>Paenibacillaceae</taxon>
        <taxon>Cohnella</taxon>
    </lineage>
</organism>
<reference evidence="8 9" key="1">
    <citation type="submission" date="2019-07" db="EMBL/GenBank/DDBJ databases">
        <authorList>
            <person name="Kim J.K."/>
            <person name="Cheong H.-M."/>
            <person name="Choi Y."/>
            <person name="Hwang K.J."/>
            <person name="Lee S."/>
            <person name="Choi C."/>
        </authorList>
    </citation>
    <scope>NUCLEOTIDE SEQUENCE [LARGE SCALE GENOMIC DNA]</scope>
    <source>
        <strain evidence="8 9">KS 22</strain>
    </source>
</reference>
<dbReference type="Proteomes" id="UP000515679">
    <property type="component" value="Chromosome"/>
</dbReference>
<keyword evidence="1" id="KW-0732">Signal</keyword>
<dbReference type="NCBIfam" id="TIGR02276">
    <property type="entry name" value="beta_rpt_yvtn"/>
    <property type="match status" value="3"/>
</dbReference>
<dbReference type="InterPro" id="IPR011964">
    <property type="entry name" value="YVTN_b-propeller_repeat"/>
</dbReference>
<dbReference type="PANTHER" id="PTHR47197:SF3">
    <property type="entry name" value="DIHYDRO-HEME D1 DEHYDROGENASE"/>
    <property type="match status" value="1"/>
</dbReference>
<dbReference type="Gene3D" id="2.130.10.10">
    <property type="entry name" value="YVTN repeat-like/Quinoprotein amine dehydrogenase"/>
    <property type="match status" value="4"/>
</dbReference>
<dbReference type="GO" id="GO:0030245">
    <property type="term" value="P:cellulose catabolic process"/>
    <property type="evidence" value="ECO:0007669"/>
    <property type="project" value="UniProtKB-KW"/>
</dbReference>
<accession>A0A7G5BWF3</accession>
<evidence type="ECO:0000256" key="5">
    <source>
        <dbReference type="SAM" id="MobiDB-lite"/>
    </source>
</evidence>
<dbReference type="Pfam" id="PF10282">
    <property type="entry name" value="Lactonase"/>
    <property type="match status" value="1"/>
</dbReference>
<evidence type="ECO:0000259" key="6">
    <source>
        <dbReference type="PROSITE" id="PS50853"/>
    </source>
</evidence>
<dbReference type="KEGG" id="cchl:FPL14_08860"/>
<dbReference type="InterPro" id="IPR013783">
    <property type="entry name" value="Ig-like_fold"/>
</dbReference>
<dbReference type="PROSITE" id="PS51272">
    <property type="entry name" value="SLH"/>
    <property type="match status" value="3"/>
</dbReference>
<sequence length="1603" mass="168480">MQRNHPLSIRIMRIKSPMLLRMMIVLAMLSGSWSLAPKPASADTKLAEVTTGNGPYSTAVNPVTNHIYIANEQDNSITVIDGATNEKTIVAAWNHPTAIAVNPVTNKIYVTHRDDDKVSIIDGASHATEMIDVGDGPVDIAVNAVTNKIYVANIAGDDVTVIDGASHTIETVGAGDEPNRISVNALTNKIYVVNKASHNVTVIDGADNSTNTVTVESLPSAVAVNPITNKIYVANQGGGSVTVIDGADNSTERVTVGVSPTHIAANPVTNKIYVANQGDDSVTVINGADNSTEIVAAGNGPRFLTVNSVTNKIYVANFLGDDITVIDGASNTPQTIAAGDGPYGIAVNPVTNQVYVANQLSNTVTVIDGAVNQTETISAGNNPYAIAVNAVTNKIYITNFFSSTVTVINGADNTIETVAAGSSYNLAVNEVTNKIYVANYQDNTVTVIDGVDLSTEIVDVGNAPSAIAVNPITNKIYVANQISHSVSVIDGSTNEVETIATGTRPFAIAVNPIKNEIYVTNLVSNDVTIIDGADNTTETISVGADPHAIAVNSVTNKIYVANQYSDTVTVIDGEDHTTESVATGIFPGYLAVNAKTNKIYVSAEISDTVTVIDGADNSTITVAAGNGPRRVSINPATNKIYVFNAFSDNVTVIDGNSNTTETIAVGIVPGDIAVNTATNRIYVTNQYSESVSVIDGAGRTSNPLQVEILPLPGHVASGVNDAFTFRITNAYHPNPTKVLGLYYQLDDTRGEWKRADAFGEDWAATVSSATYGRHVLYALALEAQGDGVSAGIASAYAFNMLPENTINPAAASFDKYAGAAAHADITTTLTLHGYPVASIASGATPLVRGTDYSVTGNTVTIKKDFLAAQPIGTMNLTFTFGSGTTLSLPVTVMDSTPSAAKAITAFSFASLSANGTVNEADHTVSVKVPYGTDVTSLTPTIAHTGASISPDSGVAQNFTNPVTYTVTAADGSTHNYVVTVKIAPASAQQLTADRADRQVNLNWASVTGATYYNVYVSTVQGLFTEPAAVTVTDAKYNMAGLTNGTTYYFIVKAGNTEGLSAASNEAVATPGTFPDAPINVIAVAGEERATVSFIPPANDGGYAITSYEVAASSGGIVRSGASSPITVTGLTPGISYTFTVKAINDVGKSMASAASNAVIPSSPPGGNNNSSSNSNGNNTDNEESAVHLADVLLNHQVVEAGAKTTVDHGNKMLTIVVDRTKLENRLAAEEQGAIITYRANSSFDRVVAEMDFQLVKSMATKQAVITLKTDKAKYVLPVRQLNLEALASRFGDSVALQDIKLKLEINARGAQNTANSINDAVSKGMFTLLVPPIEFNIQAIYGETTVEVSKFNTFLEHWIAIPDNVNPDSVTAAVVVEPDGVFRSVPTQVIKIENRHYAKISSLTNGAFALVSRPNVEFSDVSNHWAGQAIRDMGKRMIVEGTGNLYEPDREVTRAEFAAILVRGLGLPLENEAAPFSDIPRAAWFNNVVHTAYTYRLLTGFGDGTFHPKDTITREQAMVMLSRAMTFTGLKARLPGHAADEALHLPFTDTASASRWALDGIADSIQAGVVKGKSGAKLAPQDFVTRAEAATIVQRLLQLSDLI</sequence>
<dbReference type="SUPFAM" id="SSF49265">
    <property type="entry name" value="Fibronectin type III"/>
    <property type="match status" value="1"/>
</dbReference>
<feature type="domain" description="Fibronectin type-III" evidence="6">
    <location>
        <begin position="983"/>
        <end position="1073"/>
    </location>
</feature>
<dbReference type="PROSITE" id="PS50853">
    <property type="entry name" value="FN3"/>
    <property type="match status" value="2"/>
</dbReference>
<feature type="domain" description="SLH" evidence="7">
    <location>
        <begin position="1413"/>
        <end position="1475"/>
    </location>
</feature>
<dbReference type="InterPro" id="IPR036116">
    <property type="entry name" value="FN3_sf"/>
</dbReference>
<dbReference type="InterPro" id="IPR019405">
    <property type="entry name" value="Lactonase_7-beta_prop"/>
</dbReference>
<evidence type="ECO:0000256" key="3">
    <source>
        <dbReference type="ARBA" id="ARBA00023277"/>
    </source>
</evidence>
<keyword evidence="9" id="KW-1185">Reference proteome</keyword>
<dbReference type="InterPro" id="IPR001119">
    <property type="entry name" value="SLH_dom"/>
</dbReference>
<keyword evidence="2" id="KW-0136">Cellulose degradation</keyword>
<evidence type="ECO:0000259" key="7">
    <source>
        <dbReference type="PROSITE" id="PS51272"/>
    </source>
</evidence>
<dbReference type="Gene3D" id="2.60.40.2340">
    <property type="match status" value="1"/>
</dbReference>
<dbReference type="Pfam" id="PF00041">
    <property type="entry name" value="fn3"/>
    <property type="match status" value="1"/>
</dbReference>
<dbReference type="InterPro" id="IPR015943">
    <property type="entry name" value="WD40/YVTN_repeat-like_dom_sf"/>
</dbReference>
<feature type="compositionally biased region" description="Low complexity" evidence="5">
    <location>
        <begin position="1164"/>
        <end position="1178"/>
    </location>
</feature>
<feature type="region of interest" description="Disordered" evidence="5">
    <location>
        <begin position="1157"/>
        <end position="1181"/>
    </location>
</feature>
<dbReference type="SMART" id="SM00060">
    <property type="entry name" value="FN3"/>
    <property type="match status" value="2"/>
</dbReference>
<dbReference type="InterPro" id="IPR051200">
    <property type="entry name" value="Host-pathogen_enzymatic-act"/>
</dbReference>
<dbReference type="InterPro" id="IPR005102">
    <property type="entry name" value="Carbo-bd_X2"/>
</dbReference>
<keyword evidence="4" id="KW-0624">Polysaccharide degradation</keyword>
<evidence type="ECO:0000256" key="1">
    <source>
        <dbReference type="ARBA" id="ARBA00022729"/>
    </source>
</evidence>
<dbReference type="EMBL" id="CP041969">
    <property type="protein sequence ID" value="QMV41287.1"/>
    <property type="molecule type" value="Genomic_DNA"/>
</dbReference>